<feature type="transmembrane region" description="Helical" evidence="6">
    <location>
        <begin position="470"/>
        <end position="492"/>
    </location>
</feature>
<dbReference type="SUPFAM" id="SSF103473">
    <property type="entry name" value="MFS general substrate transporter"/>
    <property type="match status" value="1"/>
</dbReference>
<evidence type="ECO:0000256" key="4">
    <source>
        <dbReference type="ARBA" id="ARBA00022989"/>
    </source>
</evidence>
<dbReference type="PROSITE" id="PS50850">
    <property type="entry name" value="MFS"/>
    <property type="match status" value="1"/>
</dbReference>
<feature type="transmembrane region" description="Helical" evidence="6">
    <location>
        <begin position="235"/>
        <end position="254"/>
    </location>
</feature>
<evidence type="ECO:0000256" key="3">
    <source>
        <dbReference type="ARBA" id="ARBA00022692"/>
    </source>
</evidence>
<dbReference type="PANTHER" id="PTHR23511">
    <property type="entry name" value="SYNAPTIC VESICLE GLYCOPROTEIN 2"/>
    <property type="match status" value="1"/>
</dbReference>
<dbReference type="EMBL" id="CADCVR010000027">
    <property type="protein sequence ID" value="CAA9483503.1"/>
    <property type="molecule type" value="Genomic_DNA"/>
</dbReference>
<dbReference type="InterPro" id="IPR005829">
    <property type="entry name" value="Sugar_transporter_CS"/>
</dbReference>
<protein>
    <submittedName>
        <fullName evidence="8">Niacin transporter NiaP</fullName>
    </submittedName>
</protein>
<reference evidence="8" key="1">
    <citation type="submission" date="2020-02" db="EMBL/GenBank/DDBJ databases">
        <authorList>
            <person name="Meier V. D."/>
        </authorList>
    </citation>
    <scope>NUCLEOTIDE SEQUENCE</scope>
    <source>
        <strain evidence="8">AVDCRST_MAG53</strain>
    </source>
</reference>
<feature type="transmembrane region" description="Helical" evidence="6">
    <location>
        <begin position="150"/>
        <end position="171"/>
    </location>
</feature>
<feature type="transmembrane region" description="Helical" evidence="6">
    <location>
        <begin position="203"/>
        <end position="223"/>
    </location>
</feature>
<feature type="transmembrane region" description="Helical" evidence="6">
    <location>
        <begin position="12"/>
        <end position="35"/>
    </location>
</feature>
<evidence type="ECO:0000313" key="8">
    <source>
        <dbReference type="EMBL" id="CAA9483503.1"/>
    </source>
</evidence>
<feature type="transmembrane region" description="Helical" evidence="6">
    <location>
        <begin position="341"/>
        <end position="363"/>
    </location>
</feature>
<feature type="transmembrane region" description="Helical" evidence="6">
    <location>
        <begin position="408"/>
        <end position="425"/>
    </location>
</feature>
<evidence type="ECO:0000256" key="6">
    <source>
        <dbReference type="SAM" id="Phobius"/>
    </source>
</evidence>
<evidence type="ECO:0000256" key="2">
    <source>
        <dbReference type="ARBA" id="ARBA00022448"/>
    </source>
</evidence>
<dbReference type="InterPro" id="IPR005828">
    <property type="entry name" value="MFS_sugar_transport-like"/>
</dbReference>
<name>A0A6J4RW05_9ACTN</name>
<dbReference type="PANTHER" id="PTHR23511:SF34">
    <property type="entry name" value="SYNAPTIC VESICLE GLYCOPROTEIN 2"/>
    <property type="match status" value="1"/>
</dbReference>
<feature type="transmembrane region" description="Helical" evidence="6">
    <location>
        <begin position="178"/>
        <end position="197"/>
    </location>
</feature>
<sequence length="547" mass="57756">MLGRPAPSSVRLGLRLAPMAWAGIAAVVAGVILHLPMYLGARNMGYRLAGMDVDAAMIAGMALIVVGLVVTAYGLVPRTAGRDPVASRVRVKALDDAPIRPAHVGLLVVMALAVTIDVMKPVTLAFVVPGFAEEYGLKSVVNPGGSPPAALLPLAGIAGTVIGSFTWGWLGDRIGRRASILLAGVLFVATAVCGSMPSYELNLVMCFVMGLGVGGMLPLIFTLMAETVPARHRGWLMILIGGDVAGAYIITSWLSSSLVPEYTWRILWLIGLPTGLGLIALNRWIPESPRFLLAHGRDAEARAVMERYGAEVVTDAQPEVAVVERFKPSFAQLFRPPFSSLTAVIVLLGLGVGLVAFGFQLWIPSNLRELGYTEVTADRILRDSALIGFPLNFLVAWLYGFWSSRKTIVLLAGLTAVALLGFAIAGDRVAEDRTLLYALLVVPIWGISSLTAVLAAYSSEIYPTRVRARGAGLAAGASKAGGVLVIGVVVAALTPPTITGTALMGAIPMALAALAALVFGVETRRRRLEEITAREFDRTPRAGVPVP</sequence>
<feature type="transmembrane region" description="Helical" evidence="6">
    <location>
        <begin position="55"/>
        <end position="76"/>
    </location>
</feature>
<gene>
    <name evidence="8" type="ORF">AVDCRST_MAG53-908</name>
</gene>
<feature type="domain" description="Major facilitator superfamily (MFS) profile" evidence="7">
    <location>
        <begin position="106"/>
        <end position="524"/>
    </location>
</feature>
<dbReference type="AlphaFoldDB" id="A0A6J4RW05"/>
<evidence type="ECO:0000256" key="1">
    <source>
        <dbReference type="ARBA" id="ARBA00004651"/>
    </source>
</evidence>
<dbReference type="PROSITE" id="PS00217">
    <property type="entry name" value="SUGAR_TRANSPORT_2"/>
    <property type="match status" value="1"/>
</dbReference>
<dbReference type="InterPro" id="IPR020846">
    <property type="entry name" value="MFS_dom"/>
</dbReference>
<organism evidence="8">
    <name type="scientific">uncultured Solirubrobacteraceae bacterium</name>
    <dbReference type="NCBI Taxonomy" id="1162706"/>
    <lineage>
        <taxon>Bacteria</taxon>
        <taxon>Bacillati</taxon>
        <taxon>Actinomycetota</taxon>
        <taxon>Thermoleophilia</taxon>
        <taxon>Solirubrobacterales</taxon>
        <taxon>Solirubrobacteraceae</taxon>
        <taxon>environmental samples</taxon>
    </lineage>
</organism>
<dbReference type="InterPro" id="IPR036259">
    <property type="entry name" value="MFS_trans_sf"/>
</dbReference>
<keyword evidence="3 6" id="KW-0812">Transmembrane</keyword>
<feature type="transmembrane region" description="Helical" evidence="6">
    <location>
        <begin position="97"/>
        <end position="116"/>
    </location>
</feature>
<dbReference type="Gene3D" id="1.20.1250.20">
    <property type="entry name" value="MFS general substrate transporter like domains"/>
    <property type="match status" value="1"/>
</dbReference>
<keyword evidence="4 6" id="KW-1133">Transmembrane helix</keyword>
<feature type="transmembrane region" description="Helical" evidence="6">
    <location>
        <begin position="266"/>
        <end position="285"/>
    </location>
</feature>
<accession>A0A6J4RW05</accession>
<keyword evidence="5 6" id="KW-0472">Membrane</keyword>
<keyword evidence="2" id="KW-0813">Transport</keyword>
<feature type="transmembrane region" description="Helical" evidence="6">
    <location>
        <begin position="437"/>
        <end position="458"/>
    </location>
</feature>
<evidence type="ECO:0000256" key="5">
    <source>
        <dbReference type="ARBA" id="ARBA00023136"/>
    </source>
</evidence>
<dbReference type="Pfam" id="PF00083">
    <property type="entry name" value="Sugar_tr"/>
    <property type="match status" value="1"/>
</dbReference>
<feature type="transmembrane region" description="Helical" evidence="6">
    <location>
        <begin position="498"/>
        <end position="521"/>
    </location>
</feature>
<comment type="subcellular location">
    <subcellularLocation>
        <location evidence="1">Cell membrane</location>
        <topology evidence="1">Multi-pass membrane protein</topology>
    </subcellularLocation>
</comment>
<proteinExistence type="predicted"/>
<dbReference type="GO" id="GO:0022857">
    <property type="term" value="F:transmembrane transporter activity"/>
    <property type="evidence" value="ECO:0007669"/>
    <property type="project" value="InterPro"/>
</dbReference>
<evidence type="ECO:0000259" key="7">
    <source>
        <dbReference type="PROSITE" id="PS50850"/>
    </source>
</evidence>
<feature type="transmembrane region" description="Helical" evidence="6">
    <location>
        <begin position="383"/>
        <end position="401"/>
    </location>
</feature>
<dbReference type="GO" id="GO:0005886">
    <property type="term" value="C:plasma membrane"/>
    <property type="evidence" value="ECO:0007669"/>
    <property type="project" value="UniProtKB-SubCell"/>
</dbReference>